<dbReference type="EMBL" id="RFKV01000045">
    <property type="protein sequence ID" value="RMD77317.1"/>
    <property type="molecule type" value="Genomic_DNA"/>
</dbReference>
<reference evidence="1 2" key="1">
    <citation type="submission" date="2018-10" db="EMBL/GenBank/DDBJ databases">
        <title>Thermophilic Lithotrophy and Phototrophy in an Intertidal, Iron-rich, Geothermal Spring.</title>
        <authorList>
            <person name="Ward L.M."/>
            <person name="Idei A."/>
            <person name="Nakagawa M."/>
            <person name="Ueno Y."/>
            <person name="Fischer W."/>
            <person name="Mcglynn S.E."/>
        </authorList>
    </citation>
    <scope>NUCLEOTIDE SEQUENCE [LARGE SCALE GENOMIC DNA]</scope>
    <source>
        <strain evidence="1">J137</strain>
    </source>
</reference>
<comment type="caution">
    <text evidence="1">The sequence shown here is derived from an EMBL/GenBank/DDBJ whole genome shotgun (WGS) entry which is preliminary data.</text>
</comment>
<accession>A0A3M0Z0Y4</accession>
<feature type="non-terminal residue" evidence="1">
    <location>
        <position position="1"/>
    </location>
</feature>
<dbReference type="AlphaFoldDB" id="A0A3M0Z0Y4"/>
<gene>
    <name evidence="1" type="ORF">D6810_01355</name>
</gene>
<sequence>IGITKNTQNNETVSNLWNYGVVPFFKINLDNTIQVARSITPATQEVTWGPKTVSGDETINGMITVLGVGNKTSLVRVGNRLDVRVEVRIENSFPQGQFGIYVAGVVNRGGTLVSSAPSNFSGNIAFQRLRQMDSILSPMYSTSISNPVYRAEDSSWDVNFYVNTAARAGDIILAKSMLVSDAPSKIYQYKNTCLPGWSCPSDVQSTQSITRNINLPNQEISFGSNLSNGPINGPIVLNTAATVNLKDMSPDEPARITYAVLAKDRACNVISTTKTINRPAPWIMTRGASNYSKKAISTRLPYFESVSEPFSGIGSIRPSLSFDSVYTSHNLVRNNLSQSGVFSSNYSDLNFIDFSSRQLNFSLIYNKLSSSSIQKINVVGDLTKSGSLSQGFNIDSNKALVNIDGNFNILSNSTCDRNLVFNVSGNLFIDPDLNRSNNSVCIFLVKGTITIGAGSTKTLSVSIDAATPSNYDIVNAILISNTEIRLNLDQQGYDLKWDGLRINGALQTRNLVNKRNLNFAANDLQPAVLIDFPLEFYEVWKDELSIKSFSIREIRK</sequence>
<dbReference type="Proteomes" id="UP000269410">
    <property type="component" value="Unassembled WGS sequence"/>
</dbReference>
<proteinExistence type="predicted"/>
<evidence type="ECO:0000313" key="2">
    <source>
        <dbReference type="Proteomes" id="UP000269410"/>
    </source>
</evidence>
<name>A0A3M0Z0Y4_9BACT</name>
<evidence type="ECO:0000313" key="1">
    <source>
        <dbReference type="EMBL" id="RMD77317.1"/>
    </source>
</evidence>
<organism evidence="1 2">
    <name type="scientific">Candidatus Dojkabacteria bacterium</name>
    <dbReference type="NCBI Taxonomy" id="2099670"/>
    <lineage>
        <taxon>Bacteria</taxon>
        <taxon>Candidatus Dojkabacteria</taxon>
    </lineage>
</organism>
<protein>
    <submittedName>
        <fullName evidence="1">Uncharacterized protein</fullName>
    </submittedName>
</protein>